<organism evidence="11 12">
    <name type="scientific">Calothrix parasitica NIES-267</name>
    <dbReference type="NCBI Taxonomy" id="1973488"/>
    <lineage>
        <taxon>Bacteria</taxon>
        <taxon>Bacillati</taxon>
        <taxon>Cyanobacteriota</taxon>
        <taxon>Cyanophyceae</taxon>
        <taxon>Nostocales</taxon>
        <taxon>Calotrichaceae</taxon>
        <taxon>Calothrix</taxon>
    </lineage>
</organism>
<keyword evidence="6 9" id="KW-0645">Protease</keyword>
<comment type="similarity">
    <text evidence="3 9">Belongs to the peptidase S51 family.</text>
</comment>
<dbReference type="Proteomes" id="UP000218418">
    <property type="component" value="Chromosome"/>
</dbReference>
<evidence type="ECO:0000256" key="6">
    <source>
        <dbReference type="ARBA" id="ARBA00022670"/>
    </source>
</evidence>
<dbReference type="OrthoDB" id="9799980at2"/>
<dbReference type="PANTHER" id="PTHR36175">
    <property type="entry name" value="CYANOPHYCINASE"/>
    <property type="match status" value="1"/>
</dbReference>
<dbReference type="CDD" id="cd03145">
    <property type="entry name" value="GAT1_cyanophycinase"/>
    <property type="match status" value="1"/>
</dbReference>
<dbReference type="Gene3D" id="3.40.50.880">
    <property type="match status" value="1"/>
</dbReference>
<keyword evidence="7 9" id="KW-0378">Hydrolase</keyword>
<keyword evidence="8 9" id="KW-0720">Serine protease</keyword>
<dbReference type="GO" id="GO:0008241">
    <property type="term" value="F:peptidyl-dipeptidase activity"/>
    <property type="evidence" value="ECO:0007669"/>
    <property type="project" value="UniProtKB-EC"/>
</dbReference>
<keyword evidence="12" id="KW-1185">Reference proteome</keyword>
<comment type="function">
    <text evidence="2 9">Exopeptidase that catalyzes the hydrolytic cleavage of multi-L-arginyl-poly-L-aspartic acid (cyanophycin; a water-insoluble reserve polymer) into aspartate-arginine dipeptides.</text>
</comment>
<dbReference type="SUPFAM" id="SSF52317">
    <property type="entry name" value="Class I glutamine amidotransferase-like"/>
    <property type="match status" value="1"/>
</dbReference>
<dbReference type="InterPro" id="IPR029062">
    <property type="entry name" value="Class_I_gatase-like"/>
</dbReference>
<evidence type="ECO:0000313" key="12">
    <source>
        <dbReference type="Proteomes" id="UP000218418"/>
    </source>
</evidence>
<feature type="active site" description="Charge relay system" evidence="10">
    <location>
        <position position="202"/>
    </location>
</feature>
<dbReference type="Pfam" id="PF03575">
    <property type="entry name" value="Peptidase_S51"/>
    <property type="match status" value="1"/>
</dbReference>
<feature type="active site" description="Charge relay system" evidence="10">
    <location>
        <position position="132"/>
    </location>
</feature>
<dbReference type="InterPro" id="IPR005320">
    <property type="entry name" value="Peptidase_S51"/>
</dbReference>
<evidence type="ECO:0000256" key="9">
    <source>
        <dbReference type="PIRNR" id="PIRNR032067"/>
    </source>
</evidence>
<reference evidence="11 12" key="1">
    <citation type="submission" date="2017-06" db="EMBL/GenBank/DDBJ databases">
        <title>Genome sequencing of cyanobaciteial culture collection at National Institute for Environmental Studies (NIES).</title>
        <authorList>
            <person name="Hirose Y."/>
            <person name="Shimura Y."/>
            <person name="Fujisawa T."/>
            <person name="Nakamura Y."/>
            <person name="Kawachi M."/>
        </authorList>
    </citation>
    <scope>NUCLEOTIDE SEQUENCE [LARGE SCALE GENOMIC DNA]</scope>
    <source>
        <strain evidence="11 12">NIES-267</strain>
    </source>
</reference>
<dbReference type="GO" id="GO:0008236">
    <property type="term" value="F:serine-type peptidase activity"/>
    <property type="evidence" value="ECO:0007669"/>
    <property type="project" value="UniProtKB-KW"/>
</dbReference>
<dbReference type="EC" id="3.4.15.6" evidence="4 9"/>
<evidence type="ECO:0000256" key="1">
    <source>
        <dbReference type="ARBA" id="ARBA00001092"/>
    </source>
</evidence>
<dbReference type="InterPro" id="IPR011811">
    <property type="entry name" value="Peptidase_S51_cyanophycinase"/>
</dbReference>
<dbReference type="PIRSF" id="PIRSF032067">
    <property type="entry name" value="Cyanophycinase"/>
    <property type="match status" value="1"/>
</dbReference>
<proteinExistence type="inferred from homology"/>
<feature type="active site" description="Charge relay system" evidence="10">
    <location>
        <position position="174"/>
    </location>
</feature>
<dbReference type="AlphaFoldDB" id="A0A1Z4LQ09"/>
<gene>
    <name evidence="11" type="ORF">NIES267_28270</name>
</gene>
<evidence type="ECO:0000256" key="7">
    <source>
        <dbReference type="ARBA" id="ARBA00022801"/>
    </source>
</evidence>
<sequence length="282" mass="30793">MTQNSIRGPLLIIGGAEDRQGECEILREFVRYAGGTKAKIVIITAATDLPLEVGQQYIGIFERLGAEDARVIDTRSKEDAYSYEVLENVEKATGVFFTGGDQAKVIDTIKDTDLDAAIHRRFAEGIIVAGTSAGAAIMPDIMIVDGDSETNPRMEIVKMSPGMGFFPGVIIDQHFLQRARIGRLISALTQHRKAVLGFGIDENTAILVIGNKIQVIGENAVTIIDESDMSHSNIENILKDEGLAICNAKLHILTKGYEFDLETRKPIFNQLTVNSQQSTVNS</sequence>
<accession>A0A1Z4LQ09</accession>
<evidence type="ECO:0000256" key="2">
    <source>
        <dbReference type="ARBA" id="ARBA00002039"/>
    </source>
</evidence>
<evidence type="ECO:0000256" key="10">
    <source>
        <dbReference type="PIRSR" id="PIRSR032067-1"/>
    </source>
</evidence>
<evidence type="ECO:0000256" key="5">
    <source>
        <dbReference type="ARBA" id="ARBA00015719"/>
    </source>
</evidence>
<dbReference type="PANTHER" id="PTHR36175:SF1">
    <property type="entry name" value="CYANOPHYCINASE"/>
    <property type="match status" value="1"/>
</dbReference>
<evidence type="ECO:0000256" key="3">
    <source>
        <dbReference type="ARBA" id="ARBA00006534"/>
    </source>
</evidence>
<dbReference type="GO" id="GO:0006508">
    <property type="term" value="P:proteolysis"/>
    <property type="evidence" value="ECO:0007669"/>
    <property type="project" value="UniProtKB-KW"/>
</dbReference>
<name>A0A1Z4LQ09_9CYAN</name>
<evidence type="ECO:0000256" key="4">
    <source>
        <dbReference type="ARBA" id="ARBA00013115"/>
    </source>
</evidence>
<protein>
    <recommendedName>
        <fullName evidence="5 9">Cyanophycinase</fullName>
        <ecNumber evidence="4 9">3.4.15.6</ecNumber>
    </recommendedName>
</protein>
<evidence type="ECO:0000256" key="8">
    <source>
        <dbReference type="ARBA" id="ARBA00022825"/>
    </source>
</evidence>
<evidence type="ECO:0000313" key="11">
    <source>
        <dbReference type="EMBL" id="BAY83340.1"/>
    </source>
</evidence>
<comment type="catalytic activity">
    <reaction evidence="1 9">
        <text>[L-4-(L-arginin-2-N-yl)aspartate](n) + H2O = [L-4-(L-arginin-2-N-yl)aspartate](n-1) + L-4-(L-arginin-2-N-yl)aspartate</text>
        <dbReference type="Rhea" id="RHEA:12845"/>
        <dbReference type="Rhea" id="RHEA-COMP:13728"/>
        <dbReference type="Rhea" id="RHEA-COMP:13734"/>
        <dbReference type="ChEBI" id="CHEBI:15377"/>
        <dbReference type="ChEBI" id="CHEBI:137986"/>
        <dbReference type="ChEBI" id="CHEBI:137991"/>
        <dbReference type="EC" id="3.4.15.6"/>
    </reaction>
</comment>
<dbReference type="NCBIfam" id="TIGR02069">
    <property type="entry name" value="cyanophycinase"/>
    <property type="match status" value="1"/>
</dbReference>
<dbReference type="EMBL" id="AP018227">
    <property type="protein sequence ID" value="BAY83340.1"/>
    <property type="molecule type" value="Genomic_DNA"/>
</dbReference>